<evidence type="ECO:0000256" key="2">
    <source>
        <dbReference type="ARBA" id="ARBA00022840"/>
    </source>
</evidence>
<dbReference type="PROSITE" id="PS51161">
    <property type="entry name" value="ATP_CONE"/>
    <property type="match status" value="1"/>
</dbReference>
<evidence type="ECO:0000259" key="6">
    <source>
        <dbReference type="PROSITE" id="PS51161"/>
    </source>
</evidence>
<organism evidence="7 8">
    <name type="scientific">Candidatus Nomurabacteria bacterium GW2011_GWB1_37_5</name>
    <dbReference type="NCBI Taxonomy" id="1618742"/>
    <lineage>
        <taxon>Bacteria</taxon>
        <taxon>Candidatus Nomuraibacteriota</taxon>
    </lineage>
</organism>
<dbReference type="Gene3D" id="3.20.70.20">
    <property type="match status" value="1"/>
</dbReference>
<dbReference type="EMBL" id="LBTF01000046">
    <property type="protein sequence ID" value="KKQ34494.1"/>
    <property type="molecule type" value="Genomic_DNA"/>
</dbReference>
<comment type="caution">
    <text evidence="7">The sequence shown here is derived from an EMBL/GenBank/DDBJ whole genome shotgun (WGS) entry which is preliminary data.</text>
</comment>
<dbReference type="InterPro" id="IPR008926">
    <property type="entry name" value="RNR_R1-su_N"/>
</dbReference>
<evidence type="ECO:0000256" key="1">
    <source>
        <dbReference type="ARBA" id="ARBA00022741"/>
    </source>
</evidence>
<keyword evidence="2 4" id="KW-0067">ATP-binding</keyword>
<dbReference type="GO" id="GO:0009265">
    <property type="term" value="P:2'-deoxyribonucleotide biosynthetic process"/>
    <property type="evidence" value="ECO:0007669"/>
    <property type="project" value="TreeGrafter"/>
</dbReference>
<dbReference type="GO" id="GO:0008998">
    <property type="term" value="F:ribonucleoside-triphosphate reductase (thioredoxin) activity"/>
    <property type="evidence" value="ECO:0007669"/>
    <property type="project" value="TreeGrafter"/>
</dbReference>
<dbReference type="GO" id="GO:0031250">
    <property type="term" value="C:anaerobic ribonucleoside-triphosphate reductase complex"/>
    <property type="evidence" value="ECO:0007669"/>
    <property type="project" value="TreeGrafter"/>
</dbReference>
<feature type="region of interest" description="Disordered" evidence="5">
    <location>
        <begin position="1"/>
        <end position="28"/>
    </location>
</feature>
<accession>A0A0G0JCI5</accession>
<reference evidence="7 8" key="1">
    <citation type="journal article" date="2015" name="Nature">
        <title>rRNA introns, odd ribosomes, and small enigmatic genomes across a large radiation of phyla.</title>
        <authorList>
            <person name="Brown C.T."/>
            <person name="Hug L.A."/>
            <person name="Thomas B.C."/>
            <person name="Sharon I."/>
            <person name="Castelle C.J."/>
            <person name="Singh A."/>
            <person name="Wilkins M.J."/>
            <person name="Williams K.H."/>
            <person name="Banfield J.F."/>
        </authorList>
    </citation>
    <scope>NUCLEOTIDE SEQUENCE [LARGE SCALE GENOMIC DNA]</scope>
</reference>
<dbReference type="Pfam" id="PF03477">
    <property type="entry name" value="ATP-cone"/>
    <property type="match status" value="1"/>
</dbReference>
<dbReference type="Pfam" id="PF00317">
    <property type="entry name" value="Ribonuc_red_lgN"/>
    <property type="match status" value="1"/>
</dbReference>
<dbReference type="InterPro" id="IPR005144">
    <property type="entry name" value="ATP-cone_dom"/>
</dbReference>
<feature type="non-terminal residue" evidence="7">
    <location>
        <position position="164"/>
    </location>
</feature>
<name>A0A0G0JCI5_9BACT</name>
<evidence type="ECO:0000256" key="3">
    <source>
        <dbReference type="ARBA" id="ARBA00023116"/>
    </source>
</evidence>
<evidence type="ECO:0000256" key="4">
    <source>
        <dbReference type="PROSITE-ProRule" id="PRU00492"/>
    </source>
</evidence>
<gene>
    <name evidence="7" type="ORF">US50_C0046G0001</name>
</gene>
<dbReference type="PANTHER" id="PTHR21075:SF0">
    <property type="entry name" value="ANAEROBIC RIBONUCLEOSIDE-TRIPHOSPHATE REDUCTASE"/>
    <property type="match status" value="1"/>
</dbReference>
<sequence>MEKSLTAKRKSGRNVKSSKLNKKSVMHMQKRDGRVVPFDDQKIYQAIYRAFIAVREKDGVQSNLVSKKVVSTIKNLYENKIPEVEEIQNIIINTLNEEGFQDVAYAYTEYRQKRQEIREAKYFLLYQDVRTILTENALKVLESRYLRKDQSGKIIETPQQLFRR</sequence>
<dbReference type="SUPFAM" id="SSF48168">
    <property type="entry name" value="R1 subunit of ribonucleotide reductase, N-terminal domain"/>
    <property type="match status" value="1"/>
</dbReference>
<proteinExistence type="predicted"/>
<dbReference type="GO" id="GO:0004748">
    <property type="term" value="F:ribonucleoside-diphosphate reductase activity, thioredoxin disulfide as acceptor"/>
    <property type="evidence" value="ECO:0007669"/>
    <property type="project" value="InterPro"/>
</dbReference>
<evidence type="ECO:0000313" key="8">
    <source>
        <dbReference type="Proteomes" id="UP000033876"/>
    </source>
</evidence>
<dbReference type="PANTHER" id="PTHR21075">
    <property type="entry name" value="ANAEROBIC RIBONUCLEOSIDE-TRIPHOSPHATE REDUCTASE"/>
    <property type="match status" value="1"/>
</dbReference>
<evidence type="ECO:0000256" key="5">
    <source>
        <dbReference type="SAM" id="MobiDB-lite"/>
    </source>
</evidence>
<dbReference type="InterPro" id="IPR013509">
    <property type="entry name" value="RNR_lsu_N"/>
</dbReference>
<protein>
    <submittedName>
        <fullName evidence="7">Ribonucleoside-diphosphate reductase</fullName>
    </submittedName>
</protein>
<evidence type="ECO:0000313" key="7">
    <source>
        <dbReference type="EMBL" id="KKQ34494.1"/>
    </source>
</evidence>
<dbReference type="AlphaFoldDB" id="A0A0G0JCI5"/>
<feature type="domain" description="ATP-cone" evidence="6">
    <location>
        <begin position="26"/>
        <end position="118"/>
    </location>
</feature>
<keyword evidence="3" id="KW-0215">Deoxyribonucleotide synthesis</keyword>
<dbReference type="GO" id="GO:0005524">
    <property type="term" value="F:ATP binding"/>
    <property type="evidence" value="ECO:0007669"/>
    <property type="project" value="UniProtKB-UniRule"/>
</dbReference>
<feature type="compositionally biased region" description="Basic residues" evidence="5">
    <location>
        <begin position="1"/>
        <end position="13"/>
    </location>
</feature>
<dbReference type="Proteomes" id="UP000033876">
    <property type="component" value="Unassembled WGS sequence"/>
</dbReference>
<keyword evidence="1 4" id="KW-0547">Nucleotide-binding</keyword>